<dbReference type="SUPFAM" id="SSF89796">
    <property type="entry name" value="CoA-transferase family III (CaiB/BaiF)"/>
    <property type="match status" value="1"/>
</dbReference>
<dbReference type="Pfam" id="PF02515">
    <property type="entry name" value="CoA_transf_3"/>
    <property type="match status" value="1"/>
</dbReference>
<gene>
    <name evidence="2" type="ORF">EP51_26415</name>
</gene>
<organism evidence="2 3">
    <name type="scientific">Rhodococcus opacus</name>
    <name type="common">Nocardia opaca</name>
    <dbReference type="NCBI Taxonomy" id="37919"/>
    <lineage>
        <taxon>Bacteria</taxon>
        <taxon>Bacillati</taxon>
        <taxon>Actinomycetota</taxon>
        <taxon>Actinomycetes</taxon>
        <taxon>Mycobacteriales</taxon>
        <taxon>Nocardiaceae</taxon>
        <taxon>Rhodococcus</taxon>
    </lineage>
</organism>
<evidence type="ECO:0000256" key="1">
    <source>
        <dbReference type="ARBA" id="ARBA00022679"/>
    </source>
</evidence>
<dbReference type="InterPro" id="IPR044855">
    <property type="entry name" value="CoA-Trfase_III_dom3_sf"/>
</dbReference>
<keyword evidence="1" id="KW-0808">Transferase</keyword>
<dbReference type="EMBL" id="CP008947">
    <property type="protein sequence ID" value="AII07976.1"/>
    <property type="molecule type" value="Genomic_DNA"/>
</dbReference>
<sequence length="400" mass="42546">MGFTGKIEALSGIRVIDAATMVAGPLGASLLADFGADVVKVEPIGGDESRTFGPGRDGMSGVYSGVNRNKRALALDLRTAAGRELFHDLCSTADVLIENMLPAVRERFGLTAAELRERHPHLICLNVSGYGESGPLAGRPAMDPVAQALTGLMEATGERSGTALKAGPPVADSAAGYLVAIAALVALFAKQRTGEGQTGSISLVGALFHLQTPWLGQYLLADYIQGKVGNGSNFYAPYNAYTTRDGGAVHLVAFNDRHFVKLTRAMGAEALLDDPRFADAPSRLENREALDTAFEPWFAARDRDDVVAQLSAHDIICAPVLAYDEAVTHPQIQALDLVVDIAHEELGPMRVPGLPVKLSGTPGHVHRPPTSLGEHTTEILSDLGYEDDRIAALRAERIVR</sequence>
<dbReference type="InterPro" id="IPR023606">
    <property type="entry name" value="CoA-Trfase_III_dom_1_sf"/>
</dbReference>
<dbReference type="AlphaFoldDB" id="A0A076EPX7"/>
<evidence type="ECO:0000313" key="2">
    <source>
        <dbReference type="EMBL" id="AII07976.1"/>
    </source>
</evidence>
<proteinExistence type="predicted"/>
<dbReference type="Proteomes" id="UP000028488">
    <property type="component" value="Chromosome"/>
</dbReference>
<name>A0A076EPX7_RHOOP</name>
<dbReference type="GO" id="GO:0008410">
    <property type="term" value="F:CoA-transferase activity"/>
    <property type="evidence" value="ECO:0007669"/>
    <property type="project" value="TreeGrafter"/>
</dbReference>
<accession>A0A076EPX7</accession>
<protein>
    <submittedName>
        <fullName evidence="2">Carnitine dehydratase</fullName>
    </submittedName>
</protein>
<dbReference type="RefSeq" id="WP_128640845.1">
    <property type="nucleotide sequence ID" value="NZ_CP008947.1"/>
</dbReference>
<dbReference type="InterPro" id="IPR003673">
    <property type="entry name" value="CoA-Trfase_fam_III"/>
</dbReference>
<dbReference type="eggNOG" id="COG1804">
    <property type="taxonomic scope" value="Bacteria"/>
</dbReference>
<evidence type="ECO:0000313" key="3">
    <source>
        <dbReference type="Proteomes" id="UP000028488"/>
    </source>
</evidence>
<dbReference type="PANTHER" id="PTHR48207">
    <property type="entry name" value="SUCCINATE--HYDROXYMETHYLGLUTARATE COA-TRANSFERASE"/>
    <property type="match status" value="1"/>
</dbReference>
<dbReference type="PANTHER" id="PTHR48207:SF3">
    <property type="entry name" value="SUCCINATE--HYDROXYMETHYLGLUTARATE COA-TRANSFERASE"/>
    <property type="match status" value="1"/>
</dbReference>
<dbReference type="Gene3D" id="3.40.50.10540">
    <property type="entry name" value="Crotonobetainyl-coa:carnitine coa-transferase, domain 1"/>
    <property type="match status" value="1"/>
</dbReference>
<dbReference type="Gene3D" id="3.30.1540.10">
    <property type="entry name" value="formyl-coa transferase, domain 3"/>
    <property type="match status" value="1"/>
</dbReference>
<dbReference type="InterPro" id="IPR050483">
    <property type="entry name" value="CoA-transferase_III_domain"/>
</dbReference>
<reference evidence="2 3" key="1">
    <citation type="submission" date="2014-07" db="EMBL/GenBank/DDBJ databases">
        <title>Genome Sequence of Rhodococcus opacus Strain R7, a Biodegrader of Mono- and Polycyclic Aromatic Hydrocarbons.</title>
        <authorList>
            <person name="Di Gennaro P."/>
            <person name="Zampolli J."/>
            <person name="Presti I."/>
            <person name="Cappelletti M."/>
            <person name="D'Ursi P."/>
            <person name="Orro A."/>
            <person name="Mezzelani A."/>
            <person name="Milanesi L."/>
        </authorList>
    </citation>
    <scope>NUCLEOTIDE SEQUENCE [LARGE SCALE GENOMIC DNA]</scope>
    <source>
        <strain evidence="2 3">R7</strain>
    </source>
</reference>